<keyword evidence="2" id="KW-1185">Reference proteome</keyword>
<dbReference type="EMBL" id="JAUUTY010000007">
    <property type="protein sequence ID" value="KAK1611040.1"/>
    <property type="molecule type" value="Genomic_DNA"/>
</dbReference>
<dbReference type="AlphaFoldDB" id="A0AAD8QXM8"/>
<evidence type="ECO:0000313" key="1">
    <source>
        <dbReference type="EMBL" id="KAK1611040.1"/>
    </source>
</evidence>
<organism evidence="1 2">
    <name type="scientific">Lolium multiflorum</name>
    <name type="common">Italian ryegrass</name>
    <name type="synonym">Lolium perenne subsp. multiflorum</name>
    <dbReference type="NCBI Taxonomy" id="4521"/>
    <lineage>
        <taxon>Eukaryota</taxon>
        <taxon>Viridiplantae</taxon>
        <taxon>Streptophyta</taxon>
        <taxon>Embryophyta</taxon>
        <taxon>Tracheophyta</taxon>
        <taxon>Spermatophyta</taxon>
        <taxon>Magnoliopsida</taxon>
        <taxon>Liliopsida</taxon>
        <taxon>Poales</taxon>
        <taxon>Poaceae</taxon>
        <taxon>BOP clade</taxon>
        <taxon>Pooideae</taxon>
        <taxon>Poodae</taxon>
        <taxon>Poeae</taxon>
        <taxon>Poeae Chloroplast Group 2 (Poeae type)</taxon>
        <taxon>Loliodinae</taxon>
        <taxon>Loliinae</taxon>
        <taxon>Lolium</taxon>
    </lineage>
</organism>
<evidence type="ECO:0000313" key="2">
    <source>
        <dbReference type="Proteomes" id="UP001231189"/>
    </source>
</evidence>
<dbReference type="Proteomes" id="UP001231189">
    <property type="component" value="Unassembled WGS sequence"/>
</dbReference>
<gene>
    <name evidence="1" type="ORF">QYE76_034713</name>
</gene>
<sequence>MPPKPQLPPVEVDPQLAEIEEWEELQRQRRQQGGQQRMRLLPVICLTSEMIAFLSDGVPLWKKSTMPQASLPRRVLPRITHGIEAAGLDLSAAGQASEHVDLREAMANVLH</sequence>
<protein>
    <submittedName>
        <fullName evidence="1">Uncharacterized protein</fullName>
    </submittedName>
</protein>
<proteinExistence type="predicted"/>
<accession>A0AAD8QXM8</accession>
<comment type="caution">
    <text evidence="1">The sequence shown here is derived from an EMBL/GenBank/DDBJ whole genome shotgun (WGS) entry which is preliminary data.</text>
</comment>
<reference evidence="1" key="1">
    <citation type="submission" date="2023-07" db="EMBL/GenBank/DDBJ databases">
        <title>A chromosome-level genome assembly of Lolium multiflorum.</title>
        <authorList>
            <person name="Chen Y."/>
            <person name="Copetti D."/>
            <person name="Kolliker R."/>
            <person name="Studer B."/>
        </authorList>
    </citation>
    <scope>NUCLEOTIDE SEQUENCE</scope>
    <source>
        <strain evidence="1">02402/16</strain>
        <tissue evidence="1">Leaf</tissue>
    </source>
</reference>
<name>A0AAD8QXM8_LOLMU</name>